<comment type="catalytic activity">
    <reaction evidence="6 8">
        <text>hydrogencarbonate + H(+) = CO2 + H2O</text>
        <dbReference type="Rhea" id="RHEA:10748"/>
        <dbReference type="ChEBI" id="CHEBI:15377"/>
        <dbReference type="ChEBI" id="CHEBI:15378"/>
        <dbReference type="ChEBI" id="CHEBI:16526"/>
        <dbReference type="ChEBI" id="CHEBI:17544"/>
        <dbReference type="EC" id="4.2.1.1"/>
    </reaction>
</comment>
<dbReference type="EC" id="4.2.1.1" evidence="2 8"/>
<evidence type="ECO:0000256" key="8">
    <source>
        <dbReference type="RuleBase" id="RU003956"/>
    </source>
</evidence>
<reference evidence="9" key="1">
    <citation type="submission" date="2020-04" db="EMBL/GenBank/DDBJ databases">
        <title>Full-length transcriptome analysis of the Pyropia yezoensis carbonic anhydrase gene family: identification and expression profiles in response to different inorganic carbon concentration.</title>
        <authorList>
            <person name="Zhang B."/>
        </authorList>
    </citation>
    <scope>NUCLEOTIDE SEQUENCE</scope>
</reference>
<protein>
    <recommendedName>
        <fullName evidence="2 8">Carbonic anhydrase</fullName>
        <ecNumber evidence="2 8">4.2.1.1</ecNumber>
    </recommendedName>
    <alternativeName>
        <fullName evidence="8">Carbonate dehydratase</fullName>
    </alternativeName>
</protein>
<sequence length="331" mass="37445">MGCLPTFLRGQGKHTHRERRLDKTMFASSIHQLACGSRFGALGWALGRVSVNATAVVACTDVRLKQYRGFHGSCKRQHKDDADVHAKVAEYLKEDEKDLPKELMGSHPDLEDVLKGNKEWVKKMNDLDPEFFKRLGGKQHPRYLYIGCSDARVDPLQLMGLPQGSLFVHRNVGNVVSNTDLNLLTVVDFAVNFLKVPHIVVCGHYDCGAVRGSIAQPQDGGLGLVENWLTRIRDVARLHRHELMAIEDPEAKHRRLVELNVTEQSLNLYKIGTVQKARLDSYQNKDTQMALPRVHGMVFDASVGILHKLPMDFKKEIEENRAIYDMYKSPK</sequence>
<accession>A0A8E8PFQ6</accession>
<evidence type="ECO:0000256" key="4">
    <source>
        <dbReference type="ARBA" id="ARBA00022833"/>
    </source>
</evidence>
<proteinExistence type="evidence at transcript level"/>
<dbReference type="PANTHER" id="PTHR11002">
    <property type="entry name" value="CARBONIC ANHYDRASE"/>
    <property type="match status" value="1"/>
</dbReference>
<dbReference type="AlphaFoldDB" id="A0A8E8PFQ6"/>
<feature type="binding site" evidence="7">
    <location>
        <position position="150"/>
    </location>
    <ligand>
        <name>Zn(2+)</name>
        <dbReference type="ChEBI" id="CHEBI:29105"/>
    </ligand>
</feature>
<evidence type="ECO:0000256" key="7">
    <source>
        <dbReference type="PIRSR" id="PIRSR601765-1"/>
    </source>
</evidence>
<dbReference type="Pfam" id="PF00484">
    <property type="entry name" value="Pro_CA"/>
    <property type="match status" value="1"/>
</dbReference>
<evidence type="ECO:0000313" key="9">
    <source>
        <dbReference type="EMBL" id="QWE79112.1"/>
    </source>
</evidence>
<feature type="binding site" evidence="7">
    <location>
        <position position="207"/>
    </location>
    <ligand>
        <name>Zn(2+)</name>
        <dbReference type="ChEBI" id="CHEBI:29105"/>
    </ligand>
</feature>
<evidence type="ECO:0000256" key="5">
    <source>
        <dbReference type="ARBA" id="ARBA00023239"/>
    </source>
</evidence>
<evidence type="ECO:0000256" key="3">
    <source>
        <dbReference type="ARBA" id="ARBA00022723"/>
    </source>
</evidence>
<dbReference type="GO" id="GO:0004089">
    <property type="term" value="F:carbonate dehydratase activity"/>
    <property type="evidence" value="ECO:0007669"/>
    <property type="project" value="UniProtKB-UniRule"/>
</dbReference>
<feature type="binding site" evidence="7">
    <location>
        <position position="148"/>
    </location>
    <ligand>
        <name>Zn(2+)</name>
        <dbReference type="ChEBI" id="CHEBI:29105"/>
    </ligand>
</feature>
<organism evidence="9">
    <name type="scientific">Pyropia yezoensis</name>
    <name type="common">Susabi-nori</name>
    <name type="synonym">Porphyra yezoensis</name>
    <dbReference type="NCBI Taxonomy" id="2788"/>
    <lineage>
        <taxon>Eukaryota</taxon>
        <taxon>Rhodophyta</taxon>
        <taxon>Bangiophyceae</taxon>
        <taxon>Bangiales</taxon>
        <taxon>Bangiaceae</taxon>
        <taxon>Pyropia</taxon>
    </lineage>
</organism>
<dbReference type="InterPro" id="IPR001765">
    <property type="entry name" value="Carbonic_anhydrase"/>
</dbReference>
<feature type="binding site" evidence="7">
    <location>
        <position position="204"/>
    </location>
    <ligand>
        <name>Zn(2+)</name>
        <dbReference type="ChEBI" id="CHEBI:29105"/>
    </ligand>
</feature>
<dbReference type="PANTHER" id="PTHR11002:SF76">
    <property type="entry name" value="CARBONIC ANHYDRASE"/>
    <property type="match status" value="1"/>
</dbReference>
<evidence type="ECO:0000256" key="6">
    <source>
        <dbReference type="ARBA" id="ARBA00048348"/>
    </source>
</evidence>
<keyword evidence="4 7" id="KW-0862">Zinc</keyword>
<comment type="cofactor">
    <cofactor evidence="7">
        <name>Zn(2+)</name>
        <dbReference type="ChEBI" id="CHEBI:29105"/>
    </cofactor>
    <text evidence="7">Binds 1 zinc ion per subunit.</text>
</comment>
<evidence type="ECO:0000256" key="2">
    <source>
        <dbReference type="ARBA" id="ARBA00012925"/>
    </source>
</evidence>
<gene>
    <name evidence="9" type="primary">CA8</name>
</gene>
<evidence type="ECO:0000256" key="1">
    <source>
        <dbReference type="ARBA" id="ARBA00006217"/>
    </source>
</evidence>
<comment type="function">
    <text evidence="8">Reversible hydration of carbon dioxide.</text>
</comment>
<comment type="similarity">
    <text evidence="1 8">Belongs to the beta-class carbonic anhydrase family.</text>
</comment>
<dbReference type="Gene3D" id="3.40.1050.10">
    <property type="entry name" value="Carbonic anhydrase"/>
    <property type="match status" value="1"/>
</dbReference>
<dbReference type="CDD" id="cd00883">
    <property type="entry name" value="beta_CA_cladeA"/>
    <property type="match status" value="1"/>
</dbReference>
<dbReference type="GO" id="GO:0008270">
    <property type="term" value="F:zinc ion binding"/>
    <property type="evidence" value="ECO:0007669"/>
    <property type="project" value="UniProtKB-UniRule"/>
</dbReference>
<dbReference type="InterPro" id="IPR036874">
    <property type="entry name" value="Carbonic_anhydrase_sf"/>
</dbReference>
<dbReference type="SMART" id="SM00947">
    <property type="entry name" value="Pro_CA"/>
    <property type="match status" value="1"/>
</dbReference>
<name>A0A8E8PFQ6_PYRYE</name>
<dbReference type="EMBL" id="MT375596">
    <property type="protein sequence ID" value="QWE79112.1"/>
    <property type="molecule type" value="mRNA"/>
</dbReference>
<keyword evidence="5 8" id="KW-0456">Lyase</keyword>
<dbReference type="SUPFAM" id="SSF53056">
    <property type="entry name" value="beta-carbonic anhydrase, cab"/>
    <property type="match status" value="1"/>
</dbReference>
<keyword evidence="3 7" id="KW-0479">Metal-binding</keyword>